<comment type="similarity">
    <text evidence="1 11">Belongs to the DnaX/STICHEL family.</text>
</comment>
<dbReference type="InterPro" id="IPR045085">
    <property type="entry name" value="HLD_clamp_pol_III_gamma_tau"/>
</dbReference>
<dbReference type="InterPro" id="IPR001270">
    <property type="entry name" value="ClpA/B"/>
</dbReference>
<evidence type="ECO:0000256" key="5">
    <source>
        <dbReference type="ARBA" id="ARBA00022723"/>
    </source>
</evidence>
<evidence type="ECO:0000256" key="4">
    <source>
        <dbReference type="ARBA" id="ARBA00022705"/>
    </source>
</evidence>
<dbReference type="Gene3D" id="3.30.300.150">
    <property type="entry name" value="DNA polymerase III, tau subunit, domain V"/>
    <property type="match status" value="1"/>
</dbReference>
<evidence type="ECO:0000256" key="10">
    <source>
        <dbReference type="ARBA" id="ARBA00049244"/>
    </source>
</evidence>
<comment type="catalytic activity">
    <reaction evidence="10 11">
        <text>DNA(n) + a 2'-deoxyribonucleoside 5'-triphosphate = DNA(n+1) + diphosphate</text>
        <dbReference type="Rhea" id="RHEA:22508"/>
        <dbReference type="Rhea" id="RHEA-COMP:17339"/>
        <dbReference type="Rhea" id="RHEA-COMP:17340"/>
        <dbReference type="ChEBI" id="CHEBI:33019"/>
        <dbReference type="ChEBI" id="CHEBI:61560"/>
        <dbReference type="ChEBI" id="CHEBI:173112"/>
        <dbReference type="EC" id="2.7.7.7"/>
    </reaction>
</comment>
<dbReference type="Gene3D" id="3.40.50.300">
    <property type="entry name" value="P-loop containing nucleotide triphosphate hydrolases"/>
    <property type="match status" value="1"/>
</dbReference>
<name>M1M329_9PROT</name>
<dbReference type="HOGENOM" id="CLU_006229_0_3_4"/>
<dbReference type="SMART" id="SM00382">
    <property type="entry name" value="AAA"/>
    <property type="match status" value="1"/>
</dbReference>
<evidence type="ECO:0000256" key="1">
    <source>
        <dbReference type="ARBA" id="ARBA00006360"/>
    </source>
</evidence>
<accession>M1M329</accession>
<keyword evidence="14" id="KW-1185">Reference proteome</keyword>
<keyword evidence="5" id="KW-0479">Metal-binding</keyword>
<dbReference type="Pfam" id="PF12169">
    <property type="entry name" value="DNA_pol3_gamma3"/>
    <property type="match status" value="1"/>
</dbReference>
<dbReference type="InterPro" id="IPR050238">
    <property type="entry name" value="DNA_Rep/Repair_Clamp_Loader"/>
</dbReference>
<evidence type="ECO:0000256" key="11">
    <source>
        <dbReference type="RuleBase" id="RU364063"/>
    </source>
</evidence>
<dbReference type="InterPro" id="IPR022754">
    <property type="entry name" value="DNA_pol_III_gamma-3"/>
</dbReference>
<dbReference type="InterPro" id="IPR027417">
    <property type="entry name" value="P-loop_NTPase"/>
</dbReference>
<dbReference type="FunFam" id="1.10.8.60:FF:000013">
    <property type="entry name" value="DNA polymerase III subunit gamma/tau"/>
    <property type="match status" value="1"/>
</dbReference>
<dbReference type="Proteomes" id="UP000011563">
    <property type="component" value="Chromosome"/>
</dbReference>
<evidence type="ECO:0000313" key="14">
    <source>
        <dbReference type="Proteomes" id="UP000011563"/>
    </source>
</evidence>
<dbReference type="PRINTS" id="PR00300">
    <property type="entry name" value="CLPPROTEASEA"/>
</dbReference>
<dbReference type="GO" id="GO:0003887">
    <property type="term" value="F:DNA-directed DNA polymerase activity"/>
    <property type="evidence" value="ECO:0007669"/>
    <property type="project" value="UniProtKB-KW"/>
</dbReference>
<keyword evidence="4 11" id="KW-0235">DNA replication</keyword>
<dbReference type="PANTHER" id="PTHR11669:SF0">
    <property type="entry name" value="PROTEIN STICHEL-LIKE 2"/>
    <property type="match status" value="1"/>
</dbReference>
<reference evidence="13 14" key="1">
    <citation type="journal article" date="2013" name="Genome Biol. Evol.">
        <title>Genome evolution and phylogenomic analysis of candidatus kinetoplastibacterium, the betaproteobacterial endosymbionts of strigomonas and angomonas.</title>
        <authorList>
            <person name="Alves J.M."/>
            <person name="Serrano M.G."/>
            <person name="Maia da Silva F."/>
            <person name="Voegtly L.J."/>
            <person name="Matveyev A.V."/>
            <person name="Teixeira M.M."/>
            <person name="Camargo E.P."/>
            <person name="Buck G.A."/>
        </authorList>
    </citation>
    <scope>NUCLEOTIDE SEQUENCE [LARGE SCALE GENOMIC DNA]</scope>
    <source>
        <strain evidence="13 14">TCC012E</strain>
    </source>
</reference>
<evidence type="ECO:0000256" key="9">
    <source>
        <dbReference type="ARBA" id="ARBA00022932"/>
    </source>
</evidence>
<comment type="function">
    <text evidence="11">DNA polymerase III is a complex, multichain enzyme responsible for most of the replicative synthesis in bacteria. This DNA polymerase also exhibits 3' to 5' exonuclease activity.</text>
</comment>
<dbReference type="GO" id="GO:0046872">
    <property type="term" value="F:metal ion binding"/>
    <property type="evidence" value="ECO:0007669"/>
    <property type="project" value="UniProtKB-KW"/>
</dbReference>
<dbReference type="GO" id="GO:0009360">
    <property type="term" value="C:DNA polymerase III complex"/>
    <property type="evidence" value="ECO:0007669"/>
    <property type="project" value="InterPro"/>
</dbReference>
<dbReference type="SUPFAM" id="SSF48019">
    <property type="entry name" value="post-AAA+ oligomerization domain-like"/>
    <property type="match status" value="1"/>
</dbReference>
<dbReference type="KEGG" id="kbt:BCUE_0363"/>
<dbReference type="EMBL" id="CP003807">
    <property type="protein sequence ID" value="AGF49584.1"/>
    <property type="molecule type" value="Genomic_DNA"/>
</dbReference>
<keyword evidence="7" id="KW-0862">Zinc</keyword>
<dbReference type="Pfam" id="PF22608">
    <property type="entry name" value="DNAX_ATPase_lid"/>
    <property type="match status" value="1"/>
</dbReference>
<sequence>MNCLALARKWRPRRFCDVIGQEHVVHTLVNSLDTGRLHHAWLFSGTRGVGKTTIARILAKSLNCEKGVSSKPCGICVSCNGIDDGNSVDYLEMDAASNRGVEDMSVLLDQVNYSPVLGRYKVYLIDEVHMLTGHAFNSMLKTLEDPPYHVKFILATTDPQKIPVTILSRCMHFSLRSMSTKVISDLLEKILTKESVHYDNSAVSIISRFARGSMRDALSLTDQVVSYSGGHITDRALISILGLVDKDHLVRIFKSVITHDSSEIIKIANDIEFSGLSYENVLSEFALMLSHLIIIKEVPSLDDDSRFSDMSQIKEIASNISIDLISLLYSVILNSISELEKSPDSYSGFVIILFRLISIISSSDINIDTSDIYEDNGHDIKKDSYYHENSAIGNSVDSHSSDNLNMPSLEEGSCRTNDTDKKLLLKPFDSDSLNSIKLLESISIHTWVDLVNKLPLSGLAGELARHSEWINFDGSSVFIRVSSKALFGHVTRTRLKTILCEYFGIVVDLVVILDITGDKTAHAISKMEYESKRSKLKLIVNNNKFIRSVISIFDGMIMEDTICSISY</sequence>
<evidence type="ECO:0000256" key="8">
    <source>
        <dbReference type="ARBA" id="ARBA00022840"/>
    </source>
</evidence>
<dbReference type="PANTHER" id="PTHR11669">
    <property type="entry name" value="REPLICATION FACTOR C / DNA POLYMERASE III GAMMA-TAU SUBUNIT"/>
    <property type="match status" value="1"/>
</dbReference>
<comment type="subunit">
    <text evidence="11">DNA polymerase III contains a core (composed of alpha, epsilon and theta chains) that associates with a tau subunit. This core dimerizes to form the POLIII' complex. PolIII' associates with the gamma complex (composed of gamma, delta, delta', psi and chi chains) and with the beta chain to form the complete DNA polymerase III complex.</text>
</comment>
<gene>
    <name evidence="11" type="primary">dnaX</name>
    <name evidence="13" type="ORF">BCUE_0363</name>
</gene>
<keyword evidence="2 11" id="KW-0808">Transferase</keyword>
<dbReference type="Gene3D" id="1.20.272.10">
    <property type="match status" value="1"/>
</dbReference>
<keyword evidence="6 11" id="KW-0547">Nucleotide-binding</keyword>
<proteinExistence type="inferred from homology"/>
<dbReference type="SUPFAM" id="SSF52540">
    <property type="entry name" value="P-loop containing nucleoside triphosphate hydrolases"/>
    <property type="match status" value="1"/>
</dbReference>
<dbReference type="InterPro" id="IPR012763">
    <property type="entry name" value="DNA_pol_III_sug/sutau_N"/>
</dbReference>
<dbReference type="InterPro" id="IPR003593">
    <property type="entry name" value="AAA+_ATPase"/>
</dbReference>
<evidence type="ECO:0000256" key="6">
    <source>
        <dbReference type="ARBA" id="ARBA00022741"/>
    </source>
</evidence>
<keyword evidence="3 11" id="KW-0548">Nucleotidyltransferase</keyword>
<dbReference type="Pfam" id="PF13177">
    <property type="entry name" value="DNA_pol3_delta2"/>
    <property type="match status" value="1"/>
</dbReference>
<dbReference type="CDD" id="cd00009">
    <property type="entry name" value="AAA"/>
    <property type="match status" value="1"/>
</dbReference>
<keyword evidence="8 11" id="KW-0067">ATP-binding</keyword>
<keyword evidence="9 11" id="KW-0239">DNA-directed DNA polymerase</keyword>
<dbReference type="NCBIfam" id="TIGR02397">
    <property type="entry name" value="dnaX_nterm"/>
    <property type="match status" value="1"/>
</dbReference>
<dbReference type="PATRIC" id="fig|1208922.3.peg.136"/>
<dbReference type="CDD" id="cd18137">
    <property type="entry name" value="HLD_clamp_pol_III_gamma_tau"/>
    <property type="match status" value="1"/>
</dbReference>
<dbReference type="RefSeq" id="WP_015237858.1">
    <property type="nucleotide sequence ID" value="NC_020285.1"/>
</dbReference>
<dbReference type="GO" id="GO:0005524">
    <property type="term" value="F:ATP binding"/>
    <property type="evidence" value="ECO:0007669"/>
    <property type="project" value="UniProtKB-KW"/>
</dbReference>
<evidence type="ECO:0000256" key="3">
    <source>
        <dbReference type="ARBA" id="ARBA00022695"/>
    </source>
</evidence>
<dbReference type="InterPro" id="IPR038249">
    <property type="entry name" value="PolIII_tau_V_sf"/>
</dbReference>
<evidence type="ECO:0000259" key="12">
    <source>
        <dbReference type="SMART" id="SM00382"/>
    </source>
</evidence>
<evidence type="ECO:0000313" key="13">
    <source>
        <dbReference type="EMBL" id="AGF49584.1"/>
    </source>
</evidence>
<dbReference type="InterPro" id="IPR008921">
    <property type="entry name" value="DNA_pol3_clamp-load_cplx_C"/>
</dbReference>
<evidence type="ECO:0000256" key="2">
    <source>
        <dbReference type="ARBA" id="ARBA00022679"/>
    </source>
</evidence>
<dbReference type="GO" id="GO:0006261">
    <property type="term" value="P:DNA-templated DNA replication"/>
    <property type="evidence" value="ECO:0007669"/>
    <property type="project" value="TreeGrafter"/>
</dbReference>
<dbReference type="FunFam" id="3.40.50.300:FF:000014">
    <property type="entry name" value="DNA polymerase III subunit gamma/tau"/>
    <property type="match status" value="1"/>
</dbReference>
<dbReference type="AlphaFoldDB" id="M1M329"/>
<dbReference type="EC" id="2.7.7.7" evidence="11"/>
<organism evidence="13 14">
    <name type="scientific">Candidatus Kinetoplastidibacterium blastocrithidiae TCC012E</name>
    <dbReference type="NCBI Taxonomy" id="1208922"/>
    <lineage>
        <taxon>Bacteria</taxon>
        <taxon>Pseudomonadati</taxon>
        <taxon>Pseudomonadota</taxon>
        <taxon>Betaproteobacteria</taxon>
        <taxon>Candidatus Kinetoplastidibacterium</taxon>
    </lineage>
</organism>
<evidence type="ECO:0000256" key="7">
    <source>
        <dbReference type="ARBA" id="ARBA00022833"/>
    </source>
</evidence>
<feature type="domain" description="AAA+ ATPase" evidence="12">
    <location>
        <begin position="37"/>
        <end position="179"/>
    </location>
</feature>
<protein>
    <recommendedName>
        <fullName evidence="11">DNA polymerase III subunit gamma/tau</fullName>
        <ecNumber evidence="11">2.7.7.7</ecNumber>
    </recommendedName>
</protein>
<dbReference type="Gene3D" id="1.10.8.60">
    <property type="match status" value="1"/>
</dbReference>
<dbReference type="GO" id="GO:0003677">
    <property type="term" value="F:DNA binding"/>
    <property type="evidence" value="ECO:0007669"/>
    <property type="project" value="InterPro"/>
</dbReference>